<dbReference type="InterPro" id="IPR002110">
    <property type="entry name" value="Ankyrin_rpt"/>
</dbReference>
<comment type="caution">
    <text evidence="3">The sequence shown here is derived from an EMBL/GenBank/DDBJ whole genome shotgun (WGS) entry which is preliminary data.</text>
</comment>
<accession>A0AAN7ST63</accession>
<dbReference type="SUPFAM" id="SSF48403">
    <property type="entry name" value="Ankyrin repeat"/>
    <property type="match status" value="1"/>
</dbReference>
<reference evidence="3 4" key="1">
    <citation type="submission" date="2023-08" db="EMBL/GenBank/DDBJ databases">
        <title>Black Yeasts Isolated from many extreme environments.</title>
        <authorList>
            <person name="Coleine C."/>
            <person name="Stajich J.E."/>
            <person name="Selbmann L."/>
        </authorList>
    </citation>
    <scope>NUCLEOTIDE SEQUENCE [LARGE SCALE GENOMIC DNA]</scope>
    <source>
        <strain evidence="3 4">CCFEE 5910</strain>
    </source>
</reference>
<dbReference type="Gene3D" id="1.25.40.20">
    <property type="entry name" value="Ankyrin repeat-containing domain"/>
    <property type="match status" value="1"/>
</dbReference>
<dbReference type="InterPro" id="IPR027417">
    <property type="entry name" value="P-loop_NTPase"/>
</dbReference>
<keyword evidence="4" id="KW-1185">Reference proteome</keyword>
<evidence type="ECO:0000256" key="1">
    <source>
        <dbReference type="ARBA" id="ARBA00022737"/>
    </source>
</evidence>
<dbReference type="InterPro" id="IPR036770">
    <property type="entry name" value="Ankyrin_rpt-contain_sf"/>
</dbReference>
<evidence type="ECO:0000313" key="3">
    <source>
        <dbReference type="EMBL" id="KAK5080163.1"/>
    </source>
</evidence>
<dbReference type="Pfam" id="PF12796">
    <property type="entry name" value="Ank_2"/>
    <property type="match status" value="1"/>
</dbReference>
<keyword evidence="1" id="KW-0677">Repeat</keyword>
<dbReference type="Gene3D" id="3.40.50.300">
    <property type="entry name" value="P-loop containing nucleotide triphosphate hydrolases"/>
    <property type="match status" value="1"/>
</dbReference>
<dbReference type="InterPro" id="IPR056884">
    <property type="entry name" value="NPHP3-like_N"/>
</dbReference>
<name>A0AAN7ST63_9EURO</name>
<dbReference type="SMART" id="SM00248">
    <property type="entry name" value="ANK"/>
    <property type="match status" value="6"/>
</dbReference>
<dbReference type="PANTHER" id="PTHR10039:SF10">
    <property type="entry name" value="NACHT DOMAIN-CONTAINING PROTEIN"/>
    <property type="match status" value="1"/>
</dbReference>
<feature type="domain" description="Nephrocystin 3-like N-terminal" evidence="2">
    <location>
        <begin position="260"/>
        <end position="427"/>
    </location>
</feature>
<sequence>MPPDLWSAAYREAVESLGEDIDVAILKGSNAAQLFKQLEEVDKDVIQESAFLRGVAFLRSIQVPLERFKLALDLASPVSNLEPAAATVFGVVKSVTAIAITFASADLEFAKQIGEMLEQLSYIDDCDTLGQRANRQDIHKALVSVYQKVLEFYQAAHEILTRRGAKLVMTMVLETDRLPNVVHDFLRHADTLRKLIEKATWEVTEDIKGMLYDQESKFLYSHSWWLRTYAIKVDRWLGCSKVSLQTQYHADLQELRTDEACTFLLMHPDFRKWYGACDSEWLVIFGEMGSGKTNAMAFIVDELSQRNEHQLPQPKICYHYCRNDETGQVGYIFAALILALLEQLPGLKKTFHAWYKEKQASGVPDPVKNTRELGRFFKIVTETLDRPLFIVVDGLDECDRASRETLLKSLRTLSQKTPRLKILLSSRPERGILEHLADIPRINMSSDEQRDATIVRHSVDSQLSYLSEDVRALVVKRLSSSAQGSAIWTKMMVELIGIRRIEAFEPMRRFLKEMPLPDQLSELYISMVARYCSDDSENKKLVAIALKVLTAACRPLSIQELAWAVALAAGRHEVSTIADLAQLVDHQRVMSLIHPFIARTDLNDLRKRQIRLVHQSVKEFVIRDWPLLEKSATPTALTSMNADHQIEMLESFLLDICIDYLLLDEVGSFQLFSDAQIAIDELPQEADLFENTESAEYDPSCTWEAWEENMVRYDPAERGFGHFFVYAASQWLQHLSSVRSGSLPQLTKIESLCQAGSIRLHNWIRQNCRPDCAIKARFEFDSHLYDPLSIASLYGSDAMLCDMLENSNFDKDNFLPLPAIAAADQILQWGNLSRLRTLFLEYKFVHQLHNLDFFRLITRRWSEIGARHNDWNVAFDLVDIVSSRLVQEKWGSELLCMAARAGCMPLIQHLLNAAQHDSELKAELLRGSQSIADAVLGDHVHVVECLLEQEGFEAHLGYLNNRGENVLHLASKNCNPSILRILVPHFRKRMDQTDGQGQTALLRVIKSNSGTRHRYESAKLLLLSQTSADSVDPSQNEQHGPLRLAVQLGDIDMCRLLIYDGRFNPNSALTRGNDGLMVLKDKPRINGEAILRLLQKPAQSME</sequence>
<dbReference type="SUPFAM" id="SSF52540">
    <property type="entry name" value="P-loop containing nucleoside triphosphate hydrolases"/>
    <property type="match status" value="1"/>
</dbReference>
<dbReference type="Proteomes" id="UP001309876">
    <property type="component" value="Unassembled WGS sequence"/>
</dbReference>
<dbReference type="Pfam" id="PF24883">
    <property type="entry name" value="NPHP3_N"/>
    <property type="match status" value="1"/>
</dbReference>
<gene>
    <name evidence="3" type="ORF">LTR05_008769</name>
</gene>
<dbReference type="PANTHER" id="PTHR10039">
    <property type="entry name" value="AMELOGENIN"/>
    <property type="match status" value="1"/>
</dbReference>
<proteinExistence type="predicted"/>
<organism evidence="3 4">
    <name type="scientific">Lithohypha guttulata</name>
    <dbReference type="NCBI Taxonomy" id="1690604"/>
    <lineage>
        <taxon>Eukaryota</taxon>
        <taxon>Fungi</taxon>
        <taxon>Dikarya</taxon>
        <taxon>Ascomycota</taxon>
        <taxon>Pezizomycotina</taxon>
        <taxon>Eurotiomycetes</taxon>
        <taxon>Chaetothyriomycetidae</taxon>
        <taxon>Chaetothyriales</taxon>
        <taxon>Trichomeriaceae</taxon>
        <taxon>Lithohypha</taxon>
    </lineage>
</organism>
<dbReference type="EMBL" id="JAVRRJ010000020">
    <property type="protein sequence ID" value="KAK5080163.1"/>
    <property type="molecule type" value="Genomic_DNA"/>
</dbReference>
<dbReference type="AlphaFoldDB" id="A0AAN7ST63"/>
<protein>
    <recommendedName>
        <fullName evidence="2">Nephrocystin 3-like N-terminal domain-containing protein</fullName>
    </recommendedName>
</protein>
<evidence type="ECO:0000313" key="4">
    <source>
        <dbReference type="Proteomes" id="UP001309876"/>
    </source>
</evidence>
<evidence type="ECO:0000259" key="2">
    <source>
        <dbReference type="Pfam" id="PF24883"/>
    </source>
</evidence>